<dbReference type="EMBL" id="MLJW01000226">
    <property type="protein sequence ID" value="OIQ92654.1"/>
    <property type="molecule type" value="Genomic_DNA"/>
</dbReference>
<proteinExistence type="predicted"/>
<evidence type="ECO:0008006" key="2">
    <source>
        <dbReference type="Google" id="ProtNLM"/>
    </source>
</evidence>
<reference evidence="1" key="1">
    <citation type="submission" date="2016-10" db="EMBL/GenBank/DDBJ databases">
        <title>Sequence of Gallionella enrichment culture.</title>
        <authorList>
            <person name="Poehlein A."/>
            <person name="Muehling M."/>
            <person name="Daniel R."/>
        </authorList>
    </citation>
    <scope>NUCLEOTIDE SEQUENCE</scope>
</reference>
<evidence type="ECO:0000313" key="1">
    <source>
        <dbReference type="EMBL" id="OIQ92654.1"/>
    </source>
</evidence>
<gene>
    <name evidence="1" type="ORF">GALL_253920</name>
</gene>
<name>A0A1J5R9E1_9ZZZZ</name>
<sequence>MRLPTLCATMLLAALLPQRAPAAIFVCPGADGAPQTSDHLTADCMLHGGRELNPDGSVHRVILSPQQQAAADARQRLEQRDAQRQLDALREQRALLTRYPDAQRLAAAERDDLRTPQALIDNARQSLHDLAAERARLLQDAQFYPDGRYPPDLRNRFEANELLRRQQQQQLIAGQQQVIARTRAQYAALRQRMQPLWARTAAASASAAH</sequence>
<comment type="caution">
    <text evidence="1">The sequence shown here is derived from an EMBL/GenBank/DDBJ whole genome shotgun (WGS) entry which is preliminary data.</text>
</comment>
<dbReference type="AlphaFoldDB" id="A0A1J5R9E1"/>
<accession>A0A1J5R9E1</accession>
<protein>
    <recommendedName>
        <fullName evidence="2">DUF4124 domain-containing protein</fullName>
    </recommendedName>
</protein>
<organism evidence="1">
    <name type="scientific">mine drainage metagenome</name>
    <dbReference type="NCBI Taxonomy" id="410659"/>
    <lineage>
        <taxon>unclassified sequences</taxon>
        <taxon>metagenomes</taxon>
        <taxon>ecological metagenomes</taxon>
    </lineage>
</organism>